<comment type="caution">
    <text evidence="2">The sequence shown here is derived from an EMBL/GenBank/DDBJ whole genome shotgun (WGS) entry which is preliminary data.</text>
</comment>
<dbReference type="InterPro" id="IPR002645">
    <property type="entry name" value="STAS_dom"/>
</dbReference>
<feature type="domain" description="STAS" evidence="1">
    <location>
        <begin position="91"/>
        <end position="148"/>
    </location>
</feature>
<dbReference type="PANTHER" id="PTHR33495:SF2">
    <property type="entry name" value="ANTI-SIGMA FACTOR ANTAGONIST TM_1081-RELATED"/>
    <property type="match status" value="1"/>
</dbReference>
<dbReference type="Gene3D" id="3.30.750.24">
    <property type="entry name" value="STAS domain"/>
    <property type="match status" value="1"/>
</dbReference>
<dbReference type="InterPro" id="IPR036513">
    <property type="entry name" value="STAS_dom_sf"/>
</dbReference>
<gene>
    <name evidence="2" type="ORF">OIK42_03410</name>
</gene>
<dbReference type="CDD" id="cd07043">
    <property type="entry name" value="STAS_anti-anti-sigma_factors"/>
    <property type="match status" value="1"/>
</dbReference>
<proteinExistence type="predicted"/>
<sequence length="148" mass="16328">MRTISKGLVSLRDNAAQGAKNQNTDEQSCGKCYLVRGGLSTDTSDCKECFSGTSARPDTLILPRVWTGINARSVLLAVEDLYIQPTPENRINIDLSRVEYIDSSGLGALVGIRKTIAKKQMTVRLINVDKHIQGLLETANFDRLFEIN</sequence>
<evidence type="ECO:0000313" key="2">
    <source>
        <dbReference type="EMBL" id="MDC8829805.1"/>
    </source>
</evidence>
<keyword evidence="3" id="KW-1185">Reference proteome</keyword>
<dbReference type="Pfam" id="PF01740">
    <property type="entry name" value="STAS"/>
    <property type="match status" value="1"/>
</dbReference>
<dbReference type="RefSeq" id="WP_273638382.1">
    <property type="nucleotide sequence ID" value="NZ_JAQQXP010000001.1"/>
</dbReference>
<dbReference type="SUPFAM" id="SSF52091">
    <property type="entry name" value="SpoIIaa-like"/>
    <property type="match status" value="1"/>
</dbReference>
<evidence type="ECO:0000313" key="3">
    <source>
        <dbReference type="Proteomes" id="UP001218788"/>
    </source>
</evidence>
<accession>A0ABT5KYF1</accession>
<evidence type="ECO:0000259" key="1">
    <source>
        <dbReference type="PROSITE" id="PS50801"/>
    </source>
</evidence>
<dbReference type="EMBL" id="JAQQXP010000001">
    <property type="protein sequence ID" value="MDC8829805.1"/>
    <property type="molecule type" value="Genomic_DNA"/>
</dbReference>
<dbReference type="PANTHER" id="PTHR33495">
    <property type="entry name" value="ANTI-SIGMA FACTOR ANTAGONIST TM_1081-RELATED-RELATED"/>
    <property type="match status" value="1"/>
</dbReference>
<dbReference type="PROSITE" id="PS50801">
    <property type="entry name" value="STAS"/>
    <property type="match status" value="1"/>
</dbReference>
<dbReference type="Proteomes" id="UP001218788">
    <property type="component" value="Unassembled WGS sequence"/>
</dbReference>
<name>A0ABT5KYF1_9ALTE</name>
<reference evidence="2 3" key="1">
    <citation type="submission" date="2022-10" db="EMBL/GenBank/DDBJ databases">
        <title>Alteromonas sp. chi3 Genome sequencing.</title>
        <authorList>
            <person name="Park S."/>
        </authorList>
    </citation>
    <scope>NUCLEOTIDE SEQUENCE [LARGE SCALE GENOMIC DNA]</scope>
    <source>
        <strain evidence="3">chi3</strain>
    </source>
</reference>
<protein>
    <submittedName>
        <fullName evidence="2">STAS domain-containing protein</fullName>
    </submittedName>
</protein>
<organism evidence="2 3">
    <name type="scientific">Alteromonas gilva</name>
    <dbReference type="NCBI Taxonomy" id="2987522"/>
    <lineage>
        <taxon>Bacteria</taxon>
        <taxon>Pseudomonadati</taxon>
        <taxon>Pseudomonadota</taxon>
        <taxon>Gammaproteobacteria</taxon>
        <taxon>Alteromonadales</taxon>
        <taxon>Alteromonadaceae</taxon>
        <taxon>Alteromonas/Salinimonas group</taxon>
        <taxon>Alteromonas</taxon>
    </lineage>
</organism>